<comment type="subcellular location">
    <subcellularLocation>
        <location evidence="1">Periplasm</location>
    </subcellularLocation>
</comment>
<feature type="chain" id="PRO_5047152875" evidence="6">
    <location>
        <begin position="24"/>
        <end position="510"/>
    </location>
</feature>
<reference evidence="7 8" key="1">
    <citation type="submission" date="2021-08" db="EMBL/GenBank/DDBJ databases">
        <title>Devosia salina sp. nov., isolated from the South China Sea sediment.</title>
        <authorList>
            <person name="Zhou Z."/>
        </authorList>
    </citation>
    <scope>NUCLEOTIDE SEQUENCE [LARGE SCALE GENOMIC DNA]</scope>
    <source>
        <strain evidence="7 8">SCS-3</strain>
    </source>
</reference>
<sequence>MKLARMASLASVIAMVASSATLAQTDYSVAYGIDEDMPGACSYESIDAKDYSGRQLNIISHAVPVIGEPTDIHARQFEELTGAKVSVVHVPFGDLFQRILIPFQTGQNAYDVLFYPSLWIGDLNQYLAPVPEAYRETAGFKDVTRNYIDVATWGDTIVQYPMDGDRHYLKYRADIFSNPEAIARFKQETGKDLAVPTTWEDYNEIARVFSGWDWDADGNPNYGSAEVTKRDDLMFSAFISRAAPYARNPNVKGGFFFDLETMTPQINNPGFVKGLELFVEASKDWAPGGANWGLGDEIFAFGGGQALMSYSWDDAFVQAQQEDSPIRNQVAAAPLPGAREVWNRDTGSWDSFEEPNRAPYVTWGWTSAVSNRSQNQDMAFDFLCFFSNEANTLADLQVGRFGVNPYRNAHFDPSLWTDRLGWDAALTKSYVETLSGMDDSNNRVFDLRVPGVSQFMTSLATGVAAALAGQQTPQEALDGVAVEWTAIVDRIGVDTVRDAYAGVVALEDNL</sequence>
<dbReference type="InterPro" id="IPR006059">
    <property type="entry name" value="SBP"/>
</dbReference>
<proteinExistence type="inferred from homology"/>
<feature type="signal peptide" evidence="6">
    <location>
        <begin position="1"/>
        <end position="23"/>
    </location>
</feature>
<dbReference type="Gene3D" id="3.40.190.10">
    <property type="entry name" value="Periplasmic binding protein-like II"/>
    <property type="match status" value="2"/>
</dbReference>
<organism evidence="7 8">
    <name type="scientific">Devosia salina</name>
    <dbReference type="NCBI Taxonomy" id="2860336"/>
    <lineage>
        <taxon>Bacteria</taxon>
        <taxon>Pseudomonadati</taxon>
        <taxon>Pseudomonadota</taxon>
        <taxon>Alphaproteobacteria</taxon>
        <taxon>Hyphomicrobiales</taxon>
        <taxon>Devosiaceae</taxon>
        <taxon>Devosia</taxon>
    </lineage>
</organism>
<comment type="similarity">
    <text evidence="2">Belongs to the bacterial solute-binding protein 1 family.</text>
</comment>
<dbReference type="RefSeq" id="WP_220305065.1">
    <property type="nucleotide sequence ID" value="NZ_CP080590.1"/>
</dbReference>
<dbReference type="EMBL" id="CP080590">
    <property type="protein sequence ID" value="QYO76594.1"/>
    <property type="molecule type" value="Genomic_DNA"/>
</dbReference>
<dbReference type="PANTHER" id="PTHR43649:SF34">
    <property type="entry name" value="ABC TRANSPORTER PERIPLASMIC-BINDING PROTEIN YCJN-RELATED"/>
    <property type="match status" value="1"/>
</dbReference>
<accession>A0ABX8WEV0</accession>
<dbReference type="Proteomes" id="UP000825799">
    <property type="component" value="Chromosome"/>
</dbReference>
<evidence type="ECO:0000313" key="8">
    <source>
        <dbReference type="Proteomes" id="UP000825799"/>
    </source>
</evidence>
<evidence type="ECO:0000256" key="5">
    <source>
        <dbReference type="ARBA" id="ARBA00022764"/>
    </source>
</evidence>
<evidence type="ECO:0000313" key="7">
    <source>
        <dbReference type="EMBL" id="QYO76594.1"/>
    </source>
</evidence>
<keyword evidence="4 6" id="KW-0732">Signal</keyword>
<evidence type="ECO:0000256" key="2">
    <source>
        <dbReference type="ARBA" id="ARBA00008520"/>
    </source>
</evidence>
<evidence type="ECO:0000256" key="6">
    <source>
        <dbReference type="SAM" id="SignalP"/>
    </source>
</evidence>
<dbReference type="PANTHER" id="PTHR43649">
    <property type="entry name" value="ARABINOSE-BINDING PROTEIN-RELATED"/>
    <property type="match status" value="1"/>
</dbReference>
<keyword evidence="5" id="KW-0574">Periplasm</keyword>
<evidence type="ECO:0000256" key="1">
    <source>
        <dbReference type="ARBA" id="ARBA00004418"/>
    </source>
</evidence>
<dbReference type="SUPFAM" id="SSF53850">
    <property type="entry name" value="Periplasmic binding protein-like II"/>
    <property type="match status" value="1"/>
</dbReference>
<keyword evidence="8" id="KW-1185">Reference proteome</keyword>
<keyword evidence="3" id="KW-0813">Transport</keyword>
<name>A0ABX8WEV0_9HYPH</name>
<dbReference type="InterPro" id="IPR050490">
    <property type="entry name" value="Bact_solute-bd_prot1"/>
</dbReference>
<dbReference type="Pfam" id="PF01547">
    <property type="entry name" value="SBP_bac_1"/>
    <property type="match status" value="1"/>
</dbReference>
<gene>
    <name evidence="7" type="ORF">K1X15_18740</name>
</gene>
<protein>
    <submittedName>
        <fullName evidence="7">Extracellular solute-binding protein</fullName>
    </submittedName>
</protein>
<evidence type="ECO:0000256" key="3">
    <source>
        <dbReference type="ARBA" id="ARBA00022448"/>
    </source>
</evidence>
<evidence type="ECO:0000256" key="4">
    <source>
        <dbReference type="ARBA" id="ARBA00022729"/>
    </source>
</evidence>